<accession>F0XQM2</accession>
<dbReference type="OrthoDB" id="5571888at2759"/>
<organism evidence="4">
    <name type="scientific">Grosmannia clavigera (strain kw1407 / UAMH 11150)</name>
    <name type="common">Blue stain fungus</name>
    <name type="synonym">Graphiocladiella clavigera</name>
    <dbReference type="NCBI Taxonomy" id="655863"/>
    <lineage>
        <taxon>Eukaryota</taxon>
        <taxon>Fungi</taxon>
        <taxon>Dikarya</taxon>
        <taxon>Ascomycota</taxon>
        <taxon>Pezizomycotina</taxon>
        <taxon>Sordariomycetes</taxon>
        <taxon>Sordariomycetidae</taxon>
        <taxon>Ophiostomatales</taxon>
        <taxon>Ophiostomataceae</taxon>
        <taxon>Leptographium</taxon>
    </lineage>
</organism>
<dbReference type="RefSeq" id="XP_014169354.1">
    <property type="nucleotide sequence ID" value="XM_014313879.1"/>
</dbReference>
<gene>
    <name evidence="3" type="ORF">CMQ_257</name>
</gene>
<name>F0XQM2_GROCL</name>
<feature type="domain" description="Heterokaryon incompatibility" evidence="2">
    <location>
        <begin position="54"/>
        <end position="206"/>
    </location>
</feature>
<dbReference type="InterPro" id="IPR010730">
    <property type="entry name" value="HET"/>
</dbReference>
<keyword evidence="4" id="KW-1185">Reference proteome</keyword>
<sequence>MSKSRRALDMSLSLYRSLPNNGDTFRLAELQPGREGDPVVLTLLPKLLSQGDDYEALSYVWSSAENEAKVLVNGMHVPIRRSLFEFFTVLRSSKQPRLLYADAICINQVDDKERTQQVRLMQDIYKNASKVLAWLGPGSPATDLLLRVAATTSAGDYSPNGSGENDGGTWRRPPEADDPSVWTSLQATLRLVLDQPYWRRAWIIQECLLARQLYFSLGTAQVSWDSFSSAHMMLLEKRPVARGYTWGYLYDTITRFDHLAGLKNRSHEFPIPLSGIVRRFSAAESTDPRDMIFAFSALVAELQPGHPGGLEVDYGLSTVSLYFRAGYASLISDSRPLPHRTLHGLRTMLRLTSLELLETVMALIDPDELLSAVSWLVGDWDPQSTPQGRTFRDERKHEGLAYIDCHVADFSTLVRLLNEKERAGR</sequence>
<dbReference type="AlphaFoldDB" id="F0XQM2"/>
<feature type="region of interest" description="Disordered" evidence="1">
    <location>
        <begin position="156"/>
        <end position="177"/>
    </location>
</feature>
<protein>
    <submittedName>
        <fullName evidence="3">Heterokaryon incompatibility protein</fullName>
    </submittedName>
</protein>
<dbReference type="eggNOG" id="ENOG502TC80">
    <property type="taxonomic scope" value="Eukaryota"/>
</dbReference>
<dbReference type="Pfam" id="PF06985">
    <property type="entry name" value="HET"/>
    <property type="match status" value="1"/>
</dbReference>
<proteinExistence type="predicted"/>
<dbReference type="InParanoid" id="F0XQM2"/>
<dbReference type="PANTHER" id="PTHR24148">
    <property type="entry name" value="ANKYRIN REPEAT DOMAIN-CONTAINING PROTEIN 39 HOMOLOG-RELATED"/>
    <property type="match status" value="1"/>
</dbReference>
<evidence type="ECO:0000313" key="4">
    <source>
        <dbReference type="Proteomes" id="UP000007796"/>
    </source>
</evidence>
<dbReference type="EMBL" id="GL629807">
    <property type="protein sequence ID" value="EFW99939.1"/>
    <property type="molecule type" value="Genomic_DNA"/>
</dbReference>
<dbReference type="STRING" id="655863.F0XQM2"/>
<dbReference type="GeneID" id="25975573"/>
<evidence type="ECO:0000313" key="3">
    <source>
        <dbReference type="EMBL" id="EFW99939.1"/>
    </source>
</evidence>
<dbReference type="Proteomes" id="UP000007796">
    <property type="component" value="Unassembled WGS sequence"/>
</dbReference>
<reference evidence="3 4" key="1">
    <citation type="journal article" date="2011" name="Proc. Natl. Acad. Sci. U.S.A.">
        <title>Genome and transcriptome analyses of the mountain pine beetle-fungal symbiont Grosmannia clavigera, a lodgepole pine pathogen.</title>
        <authorList>
            <person name="DiGuistini S."/>
            <person name="Wang Y."/>
            <person name="Liao N.Y."/>
            <person name="Taylor G."/>
            <person name="Tanguay P."/>
            <person name="Feau N."/>
            <person name="Henrissat B."/>
            <person name="Chan S.K."/>
            <person name="Hesse-Orce U."/>
            <person name="Alamouti S.M."/>
            <person name="Tsui C.K.M."/>
            <person name="Docking R.T."/>
            <person name="Levasseur A."/>
            <person name="Haridas S."/>
            <person name="Robertson G."/>
            <person name="Birol I."/>
            <person name="Holt R.A."/>
            <person name="Marra M.A."/>
            <person name="Hamelin R.C."/>
            <person name="Hirst M."/>
            <person name="Jones S.J.M."/>
            <person name="Bohlmann J."/>
            <person name="Breuil C."/>
        </authorList>
    </citation>
    <scope>NUCLEOTIDE SEQUENCE [LARGE SCALE GENOMIC DNA]</scope>
    <source>
        <strain evidence="4">kw1407 / UAMH 11150</strain>
    </source>
</reference>
<evidence type="ECO:0000256" key="1">
    <source>
        <dbReference type="SAM" id="MobiDB-lite"/>
    </source>
</evidence>
<dbReference type="HOGENOM" id="CLU_004184_3_2_1"/>
<dbReference type="PANTHER" id="PTHR24148:SF64">
    <property type="entry name" value="HETEROKARYON INCOMPATIBILITY DOMAIN-CONTAINING PROTEIN"/>
    <property type="match status" value="1"/>
</dbReference>
<evidence type="ECO:0000259" key="2">
    <source>
        <dbReference type="Pfam" id="PF06985"/>
    </source>
</evidence>
<dbReference type="InterPro" id="IPR052895">
    <property type="entry name" value="HetReg/Transcr_Mod"/>
</dbReference>